<feature type="domain" description="PB1-like" evidence="11">
    <location>
        <begin position="113"/>
        <end position="209"/>
    </location>
</feature>
<keyword evidence="3" id="KW-0812">Transmembrane</keyword>
<keyword evidence="9" id="KW-0325">Glycoprotein</keyword>
<reference evidence="12" key="1">
    <citation type="submission" date="2019-10" db="EMBL/GenBank/DDBJ databases">
        <authorList>
            <person name="Zhang R."/>
            <person name="Pan Y."/>
            <person name="Wang J."/>
            <person name="Ma R."/>
            <person name="Yu S."/>
        </authorList>
    </citation>
    <scope>NUCLEOTIDE SEQUENCE</scope>
    <source>
        <strain evidence="12">LA-IB0</strain>
        <tissue evidence="12">Leaf</tissue>
    </source>
</reference>
<evidence type="ECO:0000313" key="12">
    <source>
        <dbReference type="EMBL" id="KAG8378341.1"/>
    </source>
</evidence>
<comment type="subcellular location">
    <subcellularLocation>
        <location evidence="1">Membrane</location>
        <topology evidence="1">Single-pass type I membrane protein</topology>
    </subcellularLocation>
</comment>
<evidence type="ECO:0000256" key="1">
    <source>
        <dbReference type="ARBA" id="ARBA00004479"/>
    </source>
</evidence>
<comment type="caution">
    <text evidence="12">The sequence shown here is derived from an EMBL/GenBank/DDBJ whole genome shotgun (WGS) entry which is preliminary data.</text>
</comment>
<dbReference type="GO" id="GO:0016020">
    <property type="term" value="C:membrane"/>
    <property type="evidence" value="ECO:0007669"/>
    <property type="project" value="UniProtKB-SubCell"/>
</dbReference>
<gene>
    <name evidence="12" type="ORF">BUALT_Bualt08G0127300</name>
</gene>
<evidence type="ECO:0000256" key="6">
    <source>
        <dbReference type="ARBA" id="ARBA00022989"/>
    </source>
</evidence>
<dbReference type="Gene3D" id="3.80.10.10">
    <property type="entry name" value="Ribonuclease Inhibitor"/>
    <property type="match status" value="1"/>
</dbReference>
<dbReference type="Pfam" id="PF26130">
    <property type="entry name" value="PB1-like"/>
    <property type="match status" value="1"/>
</dbReference>
<name>A0AAV6X5B8_9LAMI</name>
<dbReference type="AlphaFoldDB" id="A0AAV6X5B8"/>
<evidence type="ECO:0000256" key="9">
    <source>
        <dbReference type="ARBA" id="ARBA00023180"/>
    </source>
</evidence>
<dbReference type="PANTHER" id="PTHR27000">
    <property type="entry name" value="LEUCINE-RICH REPEAT RECEPTOR-LIKE PROTEIN KINASE FAMILY PROTEIN-RELATED"/>
    <property type="match status" value="1"/>
</dbReference>
<keyword evidence="13" id="KW-1185">Reference proteome</keyword>
<dbReference type="SUPFAM" id="SSF52058">
    <property type="entry name" value="L domain-like"/>
    <property type="match status" value="1"/>
</dbReference>
<evidence type="ECO:0000256" key="8">
    <source>
        <dbReference type="ARBA" id="ARBA00023170"/>
    </source>
</evidence>
<dbReference type="Proteomes" id="UP000826271">
    <property type="component" value="Unassembled WGS sequence"/>
</dbReference>
<evidence type="ECO:0000313" key="13">
    <source>
        <dbReference type="Proteomes" id="UP000826271"/>
    </source>
</evidence>
<keyword evidence="2" id="KW-0433">Leucine-rich repeat</keyword>
<feature type="region of interest" description="Disordered" evidence="10">
    <location>
        <begin position="256"/>
        <end position="278"/>
    </location>
</feature>
<dbReference type="InterPro" id="IPR058594">
    <property type="entry name" value="PB1-like_dom_pln"/>
</dbReference>
<evidence type="ECO:0000256" key="4">
    <source>
        <dbReference type="ARBA" id="ARBA00022729"/>
    </source>
</evidence>
<dbReference type="InterPro" id="IPR032675">
    <property type="entry name" value="LRR_dom_sf"/>
</dbReference>
<keyword evidence="8" id="KW-0675">Receptor</keyword>
<dbReference type="EMBL" id="WHWC01000008">
    <property type="protein sequence ID" value="KAG8378341.1"/>
    <property type="molecule type" value="Genomic_DNA"/>
</dbReference>
<evidence type="ECO:0000259" key="11">
    <source>
        <dbReference type="Pfam" id="PF26130"/>
    </source>
</evidence>
<evidence type="ECO:0000256" key="2">
    <source>
        <dbReference type="ARBA" id="ARBA00022614"/>
    </source>
</evidence>
<proteinExistence type="predicted"/>
<evidence type="ECO:0000256" key="10">
    <source>
        <dbReference type="SAM" id="MobiDB-lite"/>
    </source>
</evidence>
<accession>A0AAV6X5B8</accession>
<evidence type="ECO:0000256" key="3">
    <source>
        <dbReference type="ARBA" id="ARBA00022692"/>
    </source>
</evidence>
<evidence type="ECO:0000256" key="5">
    <source>
        <dbReference type="ARBA" id="ARBA00022737"/>
    </source>
</evidence>
<sequence length="336" mass="36885">MFCAFGCNIKGSNPGEIGNLSSLSSIDLDNNEITGFIPSTLGKLKEVERMYLVHNIFEGNIISSELCQIIRLGDLYLSGNNLNGGLPKQVGNLTSLNCLYLSENNLTGTMSADLFTLKVHHGGMFVNEGVFQYVGGTVTLFEELDPDFMSFYEILNPIRRLGYPPTIVMWLPNSELENGLRLIDSDRVVCIMFVEYSAENCNVVDVYVENIDIDIPLPMVPPLDPPYINDLPHGPPYINDPTTAEAVEEGINDPSDIEATEEGINDPLDTHTTEEGINDPPEYEAAEATEADLMADFGFFAEGDTLSDNCDSLGNDELEGVEVNQIIYFAFVGAKV</sequence>
<keyword evidence="5" id="KW-0677">Repeat</keyword>
<dbReference type="InterPro" id="IPR001611">
    <property type="entry name" value="Leu-rich_rpt"/>
</dbReference>
<dbReference type="FunFam" id="3.80.10.10:FF:000383">
    <property type="entry name" value="Leucine-rich repeat receptor protein kinase EMS1"/>
    <property type="match status" value="1"/>
</dbReference>
<protein>
    <recommendedName>
        <fullName evidence="11">PB1-like domain-containing protein</fullName>
    </recommendedName>
</protein>
<keyword evidence="6" id="KW-1133">Transmembrane helix</keyword>
<keyword evidence="7" id="KW-0472">Membrane</keyword>
<organism evidence="12 13">
    <name type="scientific">Buddleja alternifolia</name>
    <dbReference type="NCBI Taxonomy" id="168488"/>
    <lineage>
        <taxon>Eukaryota</taxon>
        <taxon>Viridiplantae</taxon>
        <taxon>Streptophyta</taxon>
        <taxon>Embryophyta</taxon>
        <taxon>Tracheophyta</taxon>
        <taxon>Spermatophyta</taxon>
        <taxon>Magnoliopsida</taxon>
        <taxon>eudicotyledons</taxon>
        <taxon>Gunneridae</taxon>
        <taxon>Pentapetalae</taxon>
        <taxon>asterids</taxon>
        <taxon>lamiids</taxon>
        <taxon>Lamiales</taxon>
        <taxon>Scrophulariaceae</taxon>
        <taxon>Buddlejeae</taxon>
        <taxon>Buddleja</taxon>
    </lineage>
</organism>
<evidence type="ECO:0000256" key="7">
    <source>
        <dbReference type="ARBA" id="ARBA00023136"/>
    </source>
</evidence>
<dbReference type="PANTHER" id="PTHR27000:SF642">
    <property type="entry name" value="INACTIVE LEUCINE-RICH REPEAT RECEPTOR KINASE XIAO-RELATED"/>
    <property type="match status" value="1"/>
</dbReference>
<dbReference type="Pfam" id="PF00560">
    <property type="entry name" value="LRR_1"/>
    <property type="match status" value="2"/>
</dbReference>
<keyword evidence="4" id="KW-0732">Signal</keyword>